<evidence type="ECO:0000256" key="1">
    <source>
        <dbReference type="SAM" id="MobiDB-lite"/>
    </source>
</evidence>
<feature type="transmembrane region" description="Helical" evidence="2">
    <location>
        <begin position="115"/>
        <end position="136"/>
    </location>
</feature>
<keyword evidence="2" id="KW-0812">Transmembrane</keyword>
<evidence type="ECO:0000256" key="2">
    <source>
        <dbReference type="SAM" id="Phobius"/>
    </source>
</evidence>
<protein>
    <submittedName>
        <fullName evidence="3">Uncharacterized protein</fullName>
    </submittedName>
</protein>
<feature type="compositionally biased region" description="Basic and acidic residues" evidence="1">
    <location>
        <begin position="65"/>
        <end position="81"/>
    </location>
</feature>
<dbReference type="Proteomes" id="UP000762676">
    <property type="component" value="Unassembled WGS sequence"/>
</dbReference>
<organism evidence="3 4">
    <name type="scientific">Elysia marginata</name>
    <dbReference type="NCBI Taxonomy" id="1093978"/>
    <lineage>
        <taxon>Eukaryota</taxon>
        <taxon>Metazoa</taxon>
        <taxon>Spiralia</taxon>
        <taxon>Lophotrochozoa</taxon>
        <taxon>Mollusca</taxon>
        <taxon>Gastropoda</taxon>
        <taxon>Heterobranchia</taxon>
        <taxon>Euthyneura</taxon>
        <taxon>Panpulmonata</taxon>
        <taxon>Sacoglossa</taxon>
        <taxon>Placobranchoidea</taxon>
        <taxon>Plakobranchidae</taxon>
        <taxon>Elysia</taxon>
    </lineage>
</organism>
<evidence type="ECO:0000313" key="3">
    <source>
        <dbReference type="EMBL" id="GFS27393.1"/>
    </source>
</evidence>
<sequence length="155" mass="16502">MTVQSSYSRSSSSSTLFEASATAVTHAADAQGSSEITTTTAAVTAATTTATSDVVTAAGGSKQELPGDKQSKQPEAPQKDRSYFTTVFKDESGNKATLLIRNREIFLGNQARVHMIYTVSAISSAIIFAILITDIIRESVDTERVTRDGLCFRGL</sequence>
<keyword evidence="2" id="KW-1133">Transmembrane helix</keyword>
<dbReference type="AlphaFoldDB" id="A0AAV4JX68"/>
<accession>A0AAV4JX68</accession>
<comment type="caution">
    <text evidence="3">The sequence shown here is derived from an EMBL/GenBank/DDBJ whole genome shotgun (WGS) entry which is preliminary data.</text>
</comment>
<dbReference type="EMBL" id="BMAT01010510">
    <property type="protein sequence ID" value="GFS27393.1"/>
    <property type="molecule type" value="Genomic_DNA"/>
</dbReference>
<proteinExistence type="predicted"/>
<feature type="region of interest" description="Disordered" evidence="1">
    <location>
        <begin position="53"/>
        <end position="81"/>
    </location>
</feature>
<reference evidence="3 4" key="1">
    <citation type="journal article" date="2021" name="Elife">
        <title>Chloroplast acquisition without the gene transfer in kleptoplastic sea slugs, Plakobranchus ocellatus.</title>
        <authorList>
            <person name="Maeda T."/>
            <person name="Takahashi S."/>
            <person name="Yoshida T."/>
            <person name="Shimamura S."/>
            <person name="Takaki Y."/>
            <person name="Nagai Y."/>
            <person name="Toyoda A."/>
            <person name="Suzuki Y."/>
            <person name="Arimoto A."/>
            <person name="Ishii H."/>
            <person name="Satoh N."/>
            <person name="Nishiyama T."/>
            <person name="Hasebe M."/>
            <person name="Maruyama T."/>
            <person name="Minagawa J."/>
            <person name="Obokata J."/>
            <person name="Shigenobu S."/>
        </authorList>
    </citation>
    <scope>NUCLEOTIDE SEQUENCE [LARGE SCALE GENOMIC DNA]</scope>
</reference>
<gene>
    <name evidence="3" type="ORF">ElyMa_005264800</name>
</gene>
<keyword evidence="2" id="KW-0472">Membrane</keyword>
<name>A0AAV4JX68_9GAST</name>
<keyword evidence="4" id="KW-1185">Reference proteome</keyword>
<evidence type="ECO:0000313" key="4">
    <source>
        <dbReference type="Proteomes" id="UP000762676"/>
    </source>
</evidence>